<evidence type="ECO:0000313" key="3">
    <source>
        <dbReference type="EMBL" id="NVK76365.1"/>
    </source>
</evidence>
<dbReference type="GO" id="GO:0046556">
    <property type="term" value="F:alpha-L-arabinofuranosidase activity"/>
    <property type="evidence" value="ECO:0007669"/>
    <property type="project" value="InterPro"/>
</dbReference>
<keyword evidence="4" id="KW-1185">Reference proteome</keyword>
<dbReference type="Pfam" id="PF03752">
    <property type="entry name" value="ALF"/>
    <property type="match status" value="1"/>
</dbReference>
<dbReference type="Pfam" id="PF05270">
    <property type="entry name" value="AbfB"/>
    <property type="match status" value="1"/>
</dbReference>
<protein>
    <submittedName>
        <fullName evidence="3">AbfB domain-containing protein</fullName>
    </submittedName>
</protein>
<dbReference type="InterPro" id="IPR005506">
    <property type="entry name" value="DUF312_ALF"/>
</dbReference>
<keyword evidence="1" id="KW-0175">Coiled coil</keyword>
<evidence type="ECO:0000259" key="2">
    <source>
        <dbReference type="Pfam" id="PF05270"/>
    </source>
</evidence>
<dbReference type="Proteomes" id="UP000587462">
    <property type="component" value="Unassembled WGS sequence"/>
</dbReference>
<dbReference type="EMBL" id="JABBXF010000002">
    <property type="protein sequence ID" value="NVK76365.1"/>
    <property type="molecule type" value="Genomic_DNA"/>
</dbReference>
<evidence type="ECO:0000256" key="1">
    <source>
        <dbReference type="SAM" id="Coils"/>
    </source>
</evidence>
<dbReference type="RefSeq" id="WP_171078150.1">
    <property type="nucleotide sequence ID" value="NZ_BNBU01000007.1"/>
</dbReference>
<dbReference type="GO" id="GO:0046373">
    <property type="term" value="P:L-arabinose metabolic process"/>
    <property type="evidence" value="ECO:0007669"/>
    <property type="project" value="InterPro"/>
</dbReference>
<proteinExistence type="predicted"/>
<comment type="caution">
    <text evidence="3">The sequence shown here is derived from an EMBL/GenBank/DDBJ whole genome shotgun (WGS) entry which is preliminary data.</text>
</comment>
<organism evidence="3 4">
    <name type="scientific">Streptomyces morookaense</name>
    <name type="common">Streptoverticillium morookaense</name>
    <dbReference type="NCBI Taxonomy" id="1970"/>
    <lineage>
        <taxon>Bacteria</taxon>
        <taxon>Bacillati</taxon>
        <taxon>Actinomycetota</taxon>
        <taxon>Actinomycetes</taxon>
        <taxon>Kitasatosporales</taxon>
        <taxon>Streptomycetaceae</taxon>
        <taxon>Streptomyces</taxon>
    </lineage>
</organism>
<dbReference type="SUPFAM" id="SSF110221">
    <property type="entry name" value="AbfB domain"/>
    <property type="match status" value="1"/>
</dbReference>
<dbReference type="Gene3D" id="2.80.10.50">
    <property type="match status" value="1"/>
</dbReference>
<feature type="domain" description="Alpha-L-arabinofuranosidase B arabinose-binding" evidence="2">
    <location>
        <begin position="373"/>
        <end position="519"/>
    </location>
</feature>
<dbReference type="AlphaFoldDB" id="A0A7Y7E561"/>
<gene>
    <name evidence="3" type="ORF">HG542_01665</name>
</gene>
<dbReference type="InterPro" id="IPR036195">
    <property type="entry name" value="AbfB_ABD_sf"/>
</dbReference>
<evidence type="ECO:0000313" key="4">
    <source>
        <dbReference type="Proteomes" id="UP000587462"/>
    </source>
</evidence>
<dbReference type="CDD" id="cd23399">
    <property type="entry name" value="beta-trefoil_ABD_ABFB"/>
    <property type="match status" value="1"/>
</dbReference>
<reference evidence="3 4" key="1">
    <citation type="submission" date="2020-04" db="EMBL/GenBank/DDBJ databases">
        <title>Draft Genome Sequence of Streptomyces morookaense DSM 40503, an 8-azaguanine-producing strain.</title>
        <authorList>
            <person name="Qi J."/>
            <person name="Gao J.-M."/>
        </authorList>
    </citation>
    <scope>NUCLEOTIDE SEQUENCE [LARGE SCALE GENOMIC DNA]</scope>
    <source>
        <strain evidence="3 4">DSM 40503</strain>
    </source>
</reference>
<name>A0A7Y7E561_STRMO</name>
<accession>A0A7Y7E561</accession>
<feature type="coiled-coil region" evidence="1">
    <location>
        <begin position="208"/>
        <end position="240"/>
    </location>
</feature>
<dbReference type="InterPro" id="IPR007934">
    <property type="entry name" value="AbfB_ABD"/>
</dbReference>
<sequence length="525" mass="56886">MHKIDNTSAPKRKAVKRGIVTTVALAAVTGVVAPIAVVSTPSVAVAATGIATNEQQRVDALAVVKAEPSQDVLLLSDRDFVHALWQKARDAGEKLESVRLAAEEAIIGNSDDAYVQFIVKGVHAAYEVDKAREKDRADADRLAREAKSKALIVVGIANSPDLLDLSDDNFIRAIMKHQAAGPEVQAAAARALGGDATAWREFIANGAREAHQRDVANELKELEEKNREEAERRKELAARKGAAALFGITPTEAQLSMSDDNFIRELLRGGGAEQNPELYAAAQRALNSGAADWKKFLHTGAEEAYKLDDKNRRDKLAKANKLLAQQIVTAAANAGMNPNLVAAGRKAIDADDNEAIANFLKEDTRYRLKRQSIQPANMNGWYIRQSGVDGGETFVAPGDAKRKQTDREDATWVVVPALAKNAAVQCYSFESARKPGHYLAQKDLRVKMLADDGSDAFRKDATWCSRTNAFGAGGVSFESASQSGRWLRHFQGDLYAADKNGKNRFDAADGFAQNASWKIAAPLAR</sequence>